<evidence type="ECO:0000313" key="10">
    <source>
        <dbReference type="EMBL" id="ACZ39861.1"/>
    </source>
</evidence>
<keyword evidence="3" id="KW-1003">Cell membrane</keyword>
<feature type="region of interest" description="Disordered" evidence="7">
    <location>
        <begin position="1"/>
        <end position="24"/>
    </location>
</feature>
<feature type="transmembrane region" description="Helical" evidence="8">
    <location>
        <begin position="289"/>
        <end position="310"/>
    </location>
</feature>
<dbReference type="RefSeq" id="WP_012872901.1">
    <property type="nucleotide sequence ID" value="NC_013523.1"/>
</dbReference>
<keyword evidence="6 8" id="KW-0472">Membrane</keyword>
<organism evidence="10 11">
    <name type="scientific">Sphaerobacter thermophilus (strain ATCC 49802 / DSM 20745 / KCCM 41009 / NCIMB 13125 / S 6022)</name>
    <dbReference type="NCBI Taxonomy" id="479434"/>
    <lineage>
        <taxon>Bacteria</taxon>
        <taxon>Pseudomonadati</taxon>
        <taxon>Thermomicrobiota</taxon>
        <taxon>Thermomicrobia</taxon>
        <taxon>Sphaerobacterales</taxon>
        <taxon>Sphaerobacterineae</taxon>
        <taxon>Sphaerobacteraceae</taxon>
        <taxon>Sphaerobacter</taxon>
    </lineage>
</organism>
<feature type="transmembrane region" description="Helical" evidence="8">
    <location>
        <begin position="75"/>
        <end position="96"/>
    </location>
</feature>
<keyword evidence="2" id="KW-0813">Transport</keyword>
<dbReference type="eggNOG" id="COG2814">
    <property type="taxonomic scope" value="Bacteria"/>
</dbReference>
<dbReference type="KEGG" id="sti:Sthe_2446"/>
<evidence type="ECO:0000259" key="9">
    <source>
        <dbReference type="PROSITE" id="PS50850"/>
    </source>
</evidence>
<feature type="transmembrane region" description="Helical" evidence="8">
    <location>
        <begin position="317"/>
        <end position="334"/>
    </location>
</feature>
<name>D1C7Z0_SPHTD</name>
<evidence type="ECO:0000313" key="11">
    <source>
        <dbReference type="Proteomes" id="UP000002027"/>
    </source>
</evidence>
<dbReference type="AlphaFoldDB" id="D1C7Z0"/>
<sequence>MMREQSREQVGQQATGGAGGVPASSRLSRSLARTFASFSNRNYRLFWFGQLLSVTGTWVQRVAQAWLVLNLTDSSFALGMVTTLQFLPMTLFSLFGGVFADRLPKRQVLLVTQFVMGIQALILGLLISWDVVEIWHIYILAAVLGLATAFDNPTRQAFVVEMVGPKNVPNAVALNSSLFNTARIVGPSIGGAMIAAFGIAVPFYANAVSFVAVIVGLLMMRPEEFYDVPPPVRGPVLARLREGIAYSVRTPAVALVLILMAFLGTFGYQFTVILPLIARYVLDTGALGFGGLLTAMGIGSLVAALGVAYVSSPTERLLLMGAGSFTVLLGLLALSTSAPLTVGILVLLGAGSIVFTATANSRLQILAPGELRGRVMSLYIFLFMGTAPVGSLSLGYLAETLSVRIAVGIMALLCAVGFVLGWLYRARHPEHGPRTATRRPVQESSVSD</sequence>
<dbReference type="PROSITE" id="PS50850">
    <property type="entry name" value="MFS"/>
    <property type="match status" value="1"/>
</dbReference>
<feature type="transmembrane region" description="Helical" evidence="8">
    <location>
        <begin position="203"/>
        <end position="220"/>
    </location>
</feature>
<evidence type="ECO:0000256" key="1">
    <source>
        <dbReference type="ARBA" id="ARBA00004651"/>
    </source>
</evidence>
<dbReference type="OrthoDB" id="9775268at2"/>
<evidence type="ECO:0000256" key="7">
    <source>
        <dbReference type="SAM" id="MobiDB-lite"/>
    </source>
</evidence>
<dbReference type="Pfam" id="PF05977">
    <property type="entry name" value="MFS_3"/>
    <property type="match status" value="1"/>
</dbReference>
<reference evidence="11" key="1">
    <citation type="submission" date="2009-11" db="EMBL/GenBank/DDBJ databases">
        <title>The complete chromosome 1 of Sphaerobacter thermophilus DSM 20745.</title>
        <authorList>
            <person name="Lucas S."/>
            <person name="Copeland A."/>
            <person name="Lapidus A."/>
            <person name="Glavina del Rio T."/>
            <person name="Dalin E."/>
            <person name="Tice H."/>
            <person name="Bruce D."/>
            <person name="Goodwin L."/>
            <person name="Pitluck S."/>
            <person name="Kyrpides N."/>
            <person name="Mavromatis K."/>
            <person name="Ivanova N."/>
            <person name="Mikhailova N."/>
            <person name="LaButti K.M."/>
            <person name="Clum A."/>
            <person name="Sun H.I."/>
            <person name="Brettin T."/>
            <person name="Detter J.C."/>
            <person name="Han C."/>
            <person name="Larimer F."/>
            <person name="Land M."/>
            <person name="Hauser L."/>
            <person name="Markowitz V."/>
            <person name="Cheng J.F."/>
            <person name="Hugenholtz P."/>
            <person name="Woyke T."/>
            <person name="Wu D."/>
            <person name="Steenblock K."/>
            <person name="Schneider S."/>
            <person name="Pukall R."/>
            <person name="Goeker M."/>
            <person name="Klenk H.P."/>
            <person name="Eisen J.A."/>
        </authorList>
    </citation>
    <scope>NUCLEOTIDE SEQUENCE [LARGE SCALE GENOMIC DNA]</scope>
    <source>
        <strain evidence="11">ATCC 49802 / DSM 20745 / S 6022</strain>
    </source>
</reference>
<evidence type="ECO:0000256" key="4">
    <source>
        <dbReference type="ARBA" id="ARBA00022692"/>
    </source>
</evidence>
<dbReference type="Gene3D" id="1.20.1250.20">
    <property type="entry name" value="MFS general substrate transporter like domains"/>
    <property type="match status" value="1"/>
</dbReference>
<proteinExistence type="predicted"/>
<gene>
    <name evidence="10" type="ordered locus">Sthe_2446</name>
</gene>
<dbReference type="InterPro" id="IPR036259">
    <property type="entry name" value="MFS_trans_sf"/>
</dbReference>
<comment type="subcellular location">
    <subcellularLocation>
        <location evidence="1">Cell membrane</location>
        <topology evidence="1">Multi-pass membrane protein</topology>
    </subcellularLocation>
</comment>
<feature type="transmembrane region" description="Helical" evidence="8">
    <location>
        <begin position="45"/>
        <end position="63"/>
    </location>
</feature>
<evidence type="ECO:0000256" key="5">
    <source>
        <dbReference type="ARBA" id="ARBA00022989"/>
    </source>
</evidence>
<evidence type="ECO:0000256" key="6">
    <source>
        <dbReference type="ARBA" id="ARBA00023136"/>
    </source>
</evidence>
<feature type="domain" description="Major facilitator superfamily (MFS) profile" evidence="9">
    <location>
        <begin position="42"/>
        <end position="429"/>
    </location>
</feature>
<reference evidence="10 11" key="2">
    <citation type="journal article" date="2010" name="Stand. Genomic Sci.">
        <title>Complete genome sequence of Desulfohalobium retbaense type strain (HR(100)).</title>
        <authorList>
            <person name="Spring S."/>
            <person name="Nolan M."/>
            <person name="Lapidus A."/>
            <person name="Glavina Del Rio T."/>
            <person name="Copeland A."/>
            <person name="Tice H."/>
            <person name="Cheng J.F."/>
            <person name="Lucas S."/>
            <person name="Land M."/>
            <person name="Chen F."/>
            <person name="Bruce D."/>
            <person name="Goodwin L."/>
            <person name="Pitluck S."/>
            <person name="Ivanova N."/>
            <person name="Mavromatis K."/>
            <person name="Mikhailova N."/>
            <person name="Pati A."/>
            <person name="Chen A."/>
            <person name="Palaniappan K."/>
            <person name="Hauser L."/>
            <person name="Chang Y.J."/>
            <person name="Jeffries C.D."/>
            <person name="Munk C."/>
            <person name="Kiss H."/>
            <person name="Chain P."/>
            <person name="Han C."/>
            <person name="Brettin T."/>
            <person name="Detter J.C."/>
            <person name="Schuler E."/>
            <person name="Goker M."/>
            <person name="Rohde M."/>
            <person name="Bristow J."/>
            <person name="Eisen J.A."/>
            <person name="Markowitz V."/>
            <person name="Hugenholtz P."/>
            <person name="Kyrpides N.C."/>
            <person name="Klenk H.P."/>
        </authorList>
    </citation>
    <scope>NUCLEOTIDE SEQUENCE [LARGE SCALE GENOMIC DNA]</scope>
    <source>
        <strain evidence="11">ATCC 49802 / DSM 20745 / S 6022</strain>
    </source>
</reference>
<dbReference type="EMBL" id="CP001823">
    <property type="protein sequence ID" value="ACZ39861.1"/>
    <property type="molecule type" value="Genomic_DNA"/>
</dbReference>
<feature type="transmembrane region" description="Helical" evidence="8">
    <location>
        <begin position="340"/>
        <end position="357"/>
    </location>
</feature>
<dbReference type="GO" id="GO:0022857">
    <property type="term" value="F:transmembrane transporter activity"/>
    <property type="evidence" value="ECO:0007669"/>
    <property type="project" value="InterPro"/>
</dbReference>
<evidence type="ECO:0000256" key="3">
    <source>
        <dbReference type="ARBA" id="ARBA00022475"/>
    </source>
</evidence>
<evidence type="ECO:0000256" key="8">
    <source>
        <dbReference type="SAM" id="Phobius"/>
    </source>
</evidence>
<keyword evidence="4 8" id="KW-0812">Transmembrane</keyword>
<keyword evidence="11" id="KW-1185">Reference proteome</keyword>
<dbReference type="InterPro" id="IPR010290">
    <property type="entry name" value="TM_effector"/>
</dbReference>
<dbReference type="HOGENOM" id="CLU_034180_11_2_0"/>
<dbReference type="CDD" id="cd06173">
    <property type="entry name" value="MFS_MefA_like"/>
    <property type="match status" value="1"/>
</dbReference>
<dbReference type="GO" id="GO:0005886">
    <property type="term" value="C:plasma membrane"/>
    <property type="evidence" value="ECO:0007669"/>
    <property type="project" value="UniProtKB-SubCell"/>
</dbReference>
<feature type="transmembrane region" description="Helical" evidence="8">
    <location>
        <begin position="378"/>
        <end position="397"/>
    </location>
</feature>
<protein>
    <submittedName>
        <fullName evidence="10">Major facilitator superfamily MFS_1</fullName>
    </submittedName>
</protein>
<evidence type="ECO:0000256" key="2">
    <source>
        <dbReference type="ARBA" id="ARBA00022448"/>
    </source>
</evidence>
<dbReference type="STRING" id="479434.Sthe_2446"/>
<feature type="transmembrane region" description="Helical" evidence="8">
    <location>
        <begin position="403"/>
        <end position="424"/>
    </location>
</feature>
<dbReference type="InParanoid" id="D1C7Z0"/>
<dbReference type="PANTHER" id="PTHR23513:SF11">
    <property type="entry name" value="STAPHYLOFERRIN A TRANSPORTER"/>
    <property type="match status" value="1"/>
</dbReference>
<accession>D1C7Z0</accession>
<dbReference type="SUPFAM" id="SSF103473">
    <property type="entry name" value="MFS general substrate transporter"/>
    <property type="match status" value="1"/>
</dbReference>
<dbReference type="PANTHER" id="PTHR23513">
    <property type="entry name" value="INTEGRAL MEMBRANE EFFLUX PROTEIN-RELATED"/>
    <property type="match status" value="1"/>
</dbReference>
<keyword evidence="5 8" id="KW-1133">Transmembrane helix</keyword>
<feature type="transmembrane region" description="Helical" evidence="8">
    <location>
        <begin position="252"/>
        <end position="277"/>
    </location>
</feature>
<dbReference type="Proteomes" id="UP000002027">
    <property type="component" value="Chromosome 1"/>
</dbReference>
<dbReference type="InterPro" id="IPR020846">
    <property type="entry name" value="MFS_dom"/>
</dbReference>